<keyword evidence="4 13" id="KW-0808">Transferase</keyword>
<dbReference type="Pfam" id="PF00919">
    <property type="entry name" value="UPF0004"/>
    <property type="match status" value="1"/>
</dbReference>
<dbReference type="Proteomes" id="UP000003112">
    <property type="component" value="Unassembled WGS sequence"/>
</dbReference>
<evidence type="ECO:0000259" key="14">
    <source>
        <dbReference type="PROSITE" id="PS50926"/>
    </source>
</evidence>
<organism evidence="17 18">
    <name type="scientific">Segatella buccae ATCC 33574</name>
    <dbReference type="NCBI Taxonomy" id="873513"/>
    <lineage>
        <taxon>Bacteria</taxon>
        <taxon>Pseudomonadati</taxon>
        <taxon>Bacteroidota</taxon>
        <taxon>Bacteroidia</taxon>
        <taxon>Bacteroidales</taxon>
        <taxon>Prevotellaceae</taxon>
        <taxon>Segatella</taxon>
    </lineage>
</organism>
<dbReference type="eggNOG" id="COG0621">
    <property type="taxonomic scope" value="Bacteria"/>
</dbReference>
<dbReference type="GO" id="GO:0005829">
    <property type="term" value="C:cytosol"/>
    <property type="evidence" value="ECO:0007669"/>
    <property type="project" value="TreeGrafter"/>
</dbReference>
<evidence type="ECO:0000256" key="4">
    <source>
        <dbReference type="ARBA" id="ARBA00022679"/>
    </source>
</evidence>
<keyword evidence="13" id="KW-0819">tRNA processing</keyword>
<dbReference type="PROSITE" id="PS51449">
    <property type="entry name" value="MTTASE_N"/>
    <property type="match status" value="1"/>
</dbReference>
<evidence type="ECO:0000256" key="9">
    <source>
        <dbReference type="ARBA" id="ARBA00033765"/>
    </source>
</evidence>
<comment type="subcellular location">
    <subcellularLocation>
        <location evidence="13">Cytoplasm</location>
    </subcellularLocation>
</comment>
<dbReference type="RefSeq" id="WP_004344649.1">
    <property type="nucleotide sequence ID" value="NZ_GL586311.1"/>
</dbReference>
<dbReference type="GeneID" id="93535636"/>
<dbReference type="FunFam" id="3.40.50.12160:FF:000003">
    <property type="entry name" value="CDK5 regulatory subunit-associated protein 1"/>
    <property type="match status" value="1"/>
</dbReference>
<evidence type="ECO:0000256" key="2">
    <source>
        <dbReference type="ARBA" id="ARBA00022485"/>
    </source>
</evidence>
<keyword evidence="6 13" id="KW-0479">Metal-binding</keyword>
<dbReference type="GO" id="GO:0046872">
    <property type="term" value="F:metal ion binding"/>
    <property type="evidence" value="ECO:0007669"/>
    <property type="project" value="UniProtKB-KW"/>
</dbReference>
<feature type="binding site" evidence="13">
    <location>
        <position position="48"/>
    </location>
    <ligand>
        <name>[4Fe-4S] cluster</name>
        <dbReference type="ChEBI" id="CHEBI:49883"/>
        <label>1</label>
    </ligand>
</feature>
<dbReference type="Gene3D" id="3.80.30.20">
    <property type="entry name" value="tm_1862 like domain"/>
    <property type="match status" value="1"/>
</dbReference>
<feature type="binding site" evidence="13">
    <location>
        <position position="12"/>
    </location>
    <ligand>
        <name>[4Fe-4S] cluster</name>
        <dbReference type="ChEBI" id="CHEBI:49883"/>
        <label>1</label>
    </ligand>
</feature>
<dbReference type="PANTHER" id="PTHR43020">
    <property type="entry name" value="CDK5 REGULATORY SUBUNIT-ASSOCIATED PROTEIN 1"/>
    <property type="match status" value="1"/>
</dbReference>
<evidence type="ECO:0000259" key="16">
    <source>
        <dbReference type="PROSITE" id="PS51918"/>
    </source>
</evidence>
<dbReference type="InterPro" id="IPR058240">
    <property type="entry name" value="rSAM_sf"/>
</dbReference>
<dbReference type="SFLD" id="SFLDF00413">
    <property type="entry name" value="CDK5RAP1"/>
    <property type="match status" value="1"/>
</dbReference>
<protein>
    <recommendedName>
        <fullName evidence="10 13">tRNA-2-methylthio-N(6)-dimethylallyladenosine synthase</fullName>
        <ecNumber evidence="9 13">2.8.4.3</ecNumber>
    </recommendedName>
    <alternativeName>
        <fullName evidence="12 13">(Dimethylallyl)adenosine tRNA methylthiotransferase MiaB</fullName>
    </alternativeName>
    <alternativeName>
        <fullName evidence="11 13">tRNA-i(6)A37 methylthiotransferase</fullName>
    </alternativeName>
</protein>
<comment type="function">
    <text evidence="1 13">Catalyzes the methylthiolation of N6-(dimethylallyl)adenosine (i(6)A), leading to the formation of 2-methylthio-N6-(dimethylallyl)adenosine (ms(2)i(6)A) at position 37 in tRNAs that read codons beginning with uridine.</text>
</comment>
<evidence type="ECO:0000256" key="8">
    <source>
        <dbReference type="ARBA" id="ARBA00023014"/>
    </source>
</evidence>
<dbReference type="InterPro" id="IPR007197">
    <property type="entry name" value="rSAM"/>
</dbReference>
<keyword evidence="2 13" id="KW-0004">4Fe-4S</keyword>
<comment type="catalytic activity">
    <reaction evidence="13">
        <text>N(6)-dimethylallyladenosine(37) in tRNA + (sulfur carrier)-SH + AH2 + 2 S-adenosyl-L-methionine = 2-methylsulfanyl-N(6)-dimethylallyladenosine(37) in tRNA + (sulfur carrier)-H + 5'-deoxyadenosine + L-methionine + A + S-adenosyl-L-homocysteine + 2 H(+)</text>
        <dbReference type="Rhea" id="RHEA:37067"/>
        <dbReference type="Rhea" id="RHEA-COMP:10375"/>
        <dbReference type="Rhea" id="RHEA-COMP:10376"/>
        <dbReference type="Rhea" id="RHEA-COMP:14737"/>
        <dbReference type="Rhea" id="RHEA-COMP:14739"/>
        <dbReference type="ChEBI" id="CHEBI:13193"/>
        <dbReference type="ChEBI" id="CHEBI:15378"/>
        <dbReference type="ChEBI" id="CHEBI:17319"/>
        <dbReference type="ChEBI" id="CHEBI:17499"/>
        <dbReference type="ChEBI" id="CHEBI:29917"/>
        <dbReference type="ChEBI" id="CHEBI:57844"/>
        <dbReference type="ChEBI" id="CHEBI:57856"/>
        <dbReference type="ChEBI" id="CHEBI:59789"/>
        <dbReference type="ChEBI" id="CHEBI:64428"/>
        <dbReference type="ChEBI" id="CHEBI:74415"/>
        <dbReference type="ChEBI" id="CHEBI:74417"/>
        <dbReference type="EC" id="2.8.4.3"/>
    </reaction>
</comment>
<dbReference type="NCBIfam" id="TIGR00089">
    <property type="entry name" value="MiaB/RimO family radical SAM methylthiotransferase"/>
    <property type="match status" value="1"/>
</dbReference>
<dbReference type="SMART" id="SM00729">
    <property type="entry name" value="Elp3"/>
    <property type="match status" value="1"/>
</dbReference>
<feature type="domain" description="MTTase N-terminal" evidence="15">
    <location>
        <begin position="3"/>
        <end position="118"/>
    </location>
</feature>
<evidence type="ECO:0000256" key="5">
    <source>
        <dbReference type="ARBA" id="ARBA00022691"/>
    </source>
</evidence>
<evidence type="ECO:0000313" key="18">
    <source>
        <dbReference type="Proteomes" id="UP000003112"/>
    </source>
</evidence>
<dbReference type="InterPro" id="IPR006463">
    <property type="entry name" value="MiaB_methiolase"/>
</dbReference>
<dbReference type="GO" id="GO:0051539">
    <property type="term" value="F:4 iron, 4 sulfur cluster binding"/>
    <property type="evidence" value="ECO:0007669"/>
    <property type="project" value="UniProtKB-UniRule"/>
</dbReference>
<dbReference type="HAMAP" id="MF_01864">
    <property type="entry name" value="tRNA_metthiotr_MiaB"/>
    <property type="match status" value="1"/>
</dbReference>
<keyword evidence="18" id="KW-1185">Reference proteome</keyword>
<dbReference type="PROSITE" id="PS51918">
    <property type="entry name" value="RADICAL_SAM"/>
    <property type="match status" value="1"/>
</dbReference>
<dbReference type="PANTHER" id="PTHR43020:SF2">
    <property type="entry name" value="MITOCHONDRIAL TRNA METHYLTHIOTRANSFERASE CDK5RAP1"/>
    <property type="match status" value="1"/>
</dbReference>
<dbReference type="SFLD" id="SFLDS00029">
    <property type="entry name" value="Radical_SAM"/>
    <property type="match status" value="1"/>
</dbReference>
<keyword evidence="3 13" id="KW-0963">Cytoplasm</keyword>
<dbReference type="InterPro" id="IPR002792">
    <property type="entry name" value="TRAM_dom"/>
</dbReference>
<dbReference type="Gene3D" id="3.40.50.12160">
    <property type="entry name" value="Methylthiotransferase, N-terminal domain"/>
    <property type="match status" value="1"/>
</dbReference>
<dbReference type="HOGENOM" id="CLU_018697_2_0_10"/>
<feature type="binding site" evidence="13">
    <location>
        <position position="156"/>
    </location>
    <ligand>
        <name>[4Fe-4S] cluster</name>
        <dbReference type="ChEBI" id="CHEBI:49883"/>
        <label>2</label>
        <note>4Fe-4S-S-AdoMet</note>
    </ligand>
</feature>
<dbReference type="Pfam" id="PF01938">
    <property type="entry name" value="TRAM"/>
    <property type="match status" value="1"/>
</dbReference>
<evidence type="ECO:0000256" key="7">
    <source>
        <dbReference type="ARBA" id="ARBA00023004"/>
    </source>
</evidence>
<evidence type="ECO:0000259" key="15">
    <source>
        <dbReference type="PROSITE" id="PS51449"/>
    </source>
</evidence>
<evidence type="ECO:0000256" key="3">
    <source>
        <dbReference type="ARBA" id="ARBA00022490"/>
    </source>
</evidence>
<comment type="caution">
    <text evidence="17">The sequence shown here is derived from an EMBL/GenBank/DDBJ whole genome shotgun (WGS) entry which is preliminary data.</text>
</comment>
<reference evidence="17 18" key="1">
    <citation type="submission" date="2010-10" db="EMBL/GenBank/DDBJ databases">
        <authorList>
            <person name="Muzny D."/>
            <person name="Qin X."/>
            <person name="Deng J."/>
            <person name="Jiang H."/>
            <person name="Liu Y."/>
            <person name="Qu J."/>
            <person name="Song X.-Z."/>
            <person name="Zhang L."/>
            <person name="Thornton R."/>
            <person name="Coyle M."/>
            <person name="Francisco L."/>
            <person name="Jackson L."/>
            <person name="Javaid M."/>
            <person name="Korchina V."/>
            <person name="Kovar C."/>
            <person name="Mata R."/>
            <person name="Mathew T."/>
            <person name="Ngo R."/>
            <person name="Nguyen L."/>
            <person name="Nguyen N."/>
            <person name="Okwuonu G."/>
            <person name="Ongeri F."/>
            <person name="Pham C."/>
            <person name="Simmons D."/>
            <person name="Wilczek-Boney K."/>
            <person name="Hale W."/>
            <person name="Jakkamsetti A."/>
            <person name="Pham P."/>
            <person name="Ruth R."/>
            <person name="San Lucas F."/>
            <person name="Warren J."/>
            <person name="Zhang J."/>
            <person name="Zhao Z."/>
            <person name="Zhou C."/>
            <person name="Zhu D."/>
            <person name="Lee S."/>
            <person name="Bess C."/>
            <person name="Blankenburg K."/>
            <person name="Forbes L."/>
            <person name="Fu Q."/>
            <person name="Gubbala S."/>
            <person name="Hirani K."/>
            <person name="Jayaseelan J.C."/>
            <person name="Lara F."/>
            <person name="Munidasa M."/>
            <person name="Palculict T."/>
            <person name="Patil S."/>
            <person name="Pu L.-L."/>
            <person name="Saada N."/>
            <person name="Tang L."/>
            <person name="Weissenberger G."/>
            <person name="Zhu Y."/>
            <person name="Hemphill L."/>
            <person name="Shang Y."/>
            <person name="Youmans B."/>
            <person name="Ayvaz T."/>
            <person name="Ross M."/>
            <person name="Santibanez J."/>
            <person name="Aqrawi P."/>
            <person name="Gross S."/>
            <person name="Joshi V."/>
            <person name="Fowler G."/>
            <person name="Nazareth L."/>
            <person name="Reid J."/>
            <person name="Worley K."/>
            <person name="Petrosino J."/>
            <person name="Highlander S."/>
            <person name="Gibbs R."/>
        </authorList>
    </citation>
    <scope>NUCLEOTIDE SEQUENCE [LARGE SCALE GENOMIC DNA]</scope>
    <source>
        <strain evidence="17 18">ATCC 33574</strain>
    </source>
</reference>
<accession>E6K502</accession>
<feature type="domain" description="Radical SAM core" evidence="16">
    <location>
        <begin position="142"/>
        <end position="378"/>
    </location>
</feature>
<dbReference type="NCBIfam" id="TIGR01574">
    <property type="entry name" value="miaB-methiolase"/>
    <property type="match status" value="1"/>
</dbReference>
<feature type="binding site" evidence="13">
    <location>
        <position position="160"/>
    </location>
    <ligand>
        <name>[4Fe-4S] cluster</name>
        <dbReference type="ChEBI" id="CHEBI:49883"/>
        <label>2</label>
        <note>4Fe-4S-S-AdoMet</note>
    </ligand>
</feature>
<comment type="cofactor">
    <cofactor evidence="13">
        <name>[4Fe-4S] cluster</name>
        <dbReference type="ChEBI" id="CHEBI:49883"/>
    </cofactor>
    <text evidence="13">Binds 2 [4Fe-4S] clusters. One cluster is coordinated with 3 cysteines and an exchangeable S-adenosyl-L-methionine.</text>
</comment>
<evidence type="ECO:0000256" key="13">
    <source>
        <dbReference type="HAMAP-Rule" id="MF_01864"/>
    </source>
</evidence>
<feature type="binding site" evidence="13">
    <location>
        <position position="82"/>
    </location>
    <ligand>
        <name>[4Fe-4S] cluster</name>
        <dbReference type="ChEBI" id="CHEBI:49883"/>
        <label>1</label>
    </ligand>
</feature>
<dbReference type="InterPro" id="IPR006638">
    <property type="entry name" value="Elp3/MiaA/NifB-like_rSAM"/>
</dbReference>
<comment type="similarity">
    <text evidence="13">Belongs to the methylthiotransferase family. MiaB subfamily.</text>
</comment>
<dbReference type="PROSITE" id="PS50926">
    <property type="entry name" value="TRAM"/>
    <property type="match status" value="1"/>
</dbReference>
<dbReference type="CDD" id="cd01335">
    <property type="entry name" value="Radical_SAM"/>
    <property type="match status" value="1"/>
</dbReference>
<feature type="domain" description="TRAM" evidence="14">
    <location>
        <begin position="381"/>
        <end position="444"/>
    </location>
</feature>
<evidence type="ECO:0000256" key="6">
    <source>
        <dbReference type="ARBA" id="ARBA00022723"/>
    </source>
</evidence>
<dbReference type="AlphaFoldDB" id="E6K502"/>
<evidence type="ECO:0000256" key="10">
    <source>
        <dbReference type="ARBA" id="ARBA00068570"/>
    </source>
</evidence>
<keyword evidence="8 13" id="KW-0411">Iron-sulfur</keyword>
<keyword evidence="7 13" id="KW-0408">Iron</keyword>
<dbReference type="Pfam" id="PF04055">
    <property type="entry name" value="Radical_SAM"/>
    <property type="match status" value="1"/>
</dbReference>
<dbReference type="InterPro" id="IPR013848">
    <property type="entry name" value="Methylthiotransferase_N"/>
</dbReference>
<evidence type="ECO:0000313" key="17">
    <source>
        <dbReference type="EMBL" id="EFU31345.1"/>
    </source>
</evidence>
<dbReference type="SFLD" id="SFLDG01082">
    <property type="entry name" value="B12-binding_domain_containing"/>
    <property type="match status" value="1"/>
</dbReference>
<evidence type="ECO:0000256" key="12">
    <source>
        <dbReference type="ARBA" id="ARBA00081141"/>
    </source>
</evidence>
<evidence type="ECO:0000256" key="1">
    <source>
        <dbReference type="ARBA" id="ARBA00003234"/>
    </source>
</evidence>
<dbReference type="InterPro" id="IPR038135">
    <property type="entry name" value="Methylthiotransferase_N_sf"/>
</dbReference>
<dbReference type="EMBL" id="AEPD01000015">
    <property type="protein sequence ID" value="EFU31345.1"/>
    <property type="molecule type" value="Genomic_DNA"/>
</dbReference>
<keyword evidence="5 13" id="KW-0949">S-adenosyl-L-methionine</keyword>
<sequence>MNKKLFIETYGCQMNVADSEVVASVMKMAGYELCEKEEEADAIFLNTCSVRENAENKIYHRLDTLHAERKKGRELILGVLGCMAERVKDDLIDNHHASLVCGPDSYLNLPDMVAQCEMGNKAIDIELSKTETYRDVIPQRIGGNHVSGFVSIMRGCNNFCHYCIVPFTRGRERSRDVESILKEVCDLRDRGFKEVTLLGQNVNSYGLLPNGKRPADGTSFAQLLRKVAETVSEMRVRFTTSNPEDMTDDIVQAVADMPNLCNHIHFPAQSGSDKVLRLMNRKYTRQQYLDKVATIKRLIPDCGITTDIFVGYHDESEEDYQQTLSLVREVGYDSAFMFKYSERPGTYAAEHLPDNVPEEEKVRRLNELIKLQTEISALQNKKDEGKEFVILIENFSKRSRQQLMGRTEQNKAVVIDKGNHHIGEFVKVRITGSTSATLFGEEVK</sequence>
<comment type="subunit">
    <text evidence="13">Monomer.</text>
</comment>
<dbReference type="STRING" id="873513.HMPREF6485_0738"/>
<name>E6K502_9BACT</name>
<gene>
    <name evidence="13 17" type="primary">miaB</name>
    <name evidence="17" type="ORF">HMPREF6485_0738</name>
</gene>
<dbReference type="SFLD" id="SFLDG01061">
    <property type="entry name" value="methylthiotransferase"/>
    <property type="match status" value="1"/>
</dbReference>
<dbReference type="EC" id="2.8.4.3" evidence="9 13"/>
<proteinExistence type="inferred from homology"/>
<feature type="binding site" evidence="13">
    <location>
        <position position="163"/>
    </location>
    <ligand>
        <name>[4Fe-4S] cluster</name>
        <dbReference type="ChEBI" id="CHEBI:49883"/>
        <label>2</label>
        <note>4Fe-4S-S-AdoMet</note>
    </ligand>
</feature>
<dbReference type="SFLD" id="SFLDF00273">
    <property type="entry name" value="(dimethylallyl)adenosine_tRNA"/>
    <property type="match status" value="1"/>
</dbReference>
<dbReference type="InterPro" id="IPR005839">
    <property type="entry name" value="Methylthiotransferase"/>
</dbReference>
<dbReference type="GO" id="GO:0035597">
    <property type="term" value="F:tRNA-2-methylthio-N(6)-dimethylallyladenosine(37) synthase activity"/>
    <property type="evidence" value="ECO:0007669"/>
    <property type="project" value="UniProtKB-EC"/>
</dbReference>
<dbReference type="FunFam" id="3.80.30.20:FF:000001">
    <property type="entry name" value="tRNA-2-methylthio-N(6)-dimethylallyladenosine synthase 2"/>
    <property type="match status" value="1"/>
</dbReference>
<dbReference type="SUPFAM" id="SSF102114">
    <property type="entry name" value="Radical SAM enzymes"/>
    <property type="match status" value="1"/>
</dbReference>
<dbReference type="InterPro" id="IPR023404">
    <property type="entry name" value="rSAM_horseshoe"/>
</dbReference>
<evidence type="ECO:0000256" key="11">
    <source>
        <dbReference type="ARBA" id="ARBA00080698"/>
    </source>
</evidence>